<dbReference type="Proteomes" id="UP000814140">
    <property type="component" value="Unassembled WGS sequence"/>
</dbReference>
<keyword evidence="2" id="KW-1185">Reference proteome</keyword>
<feature type="non-terminal residue" evidence="1">
    <location>
        <position position="102"/>
    </location>
</feature>
<reference evidence="1" key="2">
    <citation type="journal article" date="2022" name="New Phytol.">
        <title>Evolutionary transition to the ectomycorrhizal habit in the genomes of a hyperdiverse lineage of mushroom-forming fungi.</title>
        <authorList>
            <person name="Looney B."/>
            <person name="Miyauchi S."/>
            <person name="Morin E."/>
            <person name="Drula E."/>
            <person name="Courty P.E."/>
            <person name="Kohler A."/>
            <person name="Kuo A."/>
            <person name="LaButti K."/>
            <person name="Pangilinan J."/>
            <person name="Lipzen A."/>
            <person name="Riley R."/>
            <person name="Andreopoulos W."/>
            <person name="He G."/>
            <person name="Johnson J."/>
            <person name="Nolan M."/>
            <person name="Tritt A."/>
            <person name="Barry K.W."/>
            <person name="Grigoriev I.V."/>
            <person name="Nagy L.G."/>
            <person name="Hibbett D."/>
            <person name="Henrissat B."/>
            <person name="Matheny P.B."/>
            <person name="Labbe J."/>
            <person name="Martin F.M."/>
        </authorList>
    </citation>
    <scope>NUCLEOTIDE SEQUENCE</scope>
    <source>
        <strain evidence="1">HHB10654</strain>
    </source>
</reference>
<feature type="non-terminal residue" evidence="1">
    <location>
        <position position="1"/>
    </location>
</feature>
<dbReference type="EMBL" id="MU277201">
    <property type="protein sequence ID" value="KAI0063913.1"/>
    <property type="molecule type" value="Genomic_DNA"/>
</dbReference>
<proteinExistence type="predicted"/>
<reference evidence="1" key="1">
    <citation type="submission" date="2021-03" db="EMBL/GenBank/DDBJ databases">
        <authorList>
            <consortium name="DOE Joint Genome Institute"/>
            <person name="Ahrendt S."/>
            <person name="Looney B.P."/>
            <person name="Miyauchi S."/>
            <person name="Morin E."/>
            <person name="Drula E."/>
            <person name="Courty P.E."/>
            <person name="Chicoki N."/>
            <person name="Fauchery L."/>
            <person name="Kohler A."/>
            <person name="Kuo A."/>
            <person name="Labutti K."/>
            <person name="Pangilinan J."/>
            <person name="Lipzen A."/>
            <person name="Riley R."/>
            <person name="Andreopoulos W."/>
            <person name="He G."/>
            <person name="Johnson J."/>
            <person name="Barry K.W."/>
            <person name="Grigoriev I.V."/>
            <person name="Nagy L."/>
            <person name="Hibbett D."/>
            <person name="Henrissat B."/>
            <person name="Matheny P.B."/>
            <person name="Labbe J."/>
            <person name="Martin F."/>
        </authorList>
    </citation>
    <scope>NUCLEOTIDE SEQUENCE</scope>
    <source>
        <strain evidence="1">HHB10654</strain>
    </source>
</reference>
<gene>
    <name evidence="1" type="ORF">BV25DRAFT_1785027</name>
</gene>
<organism evidence="1 2">
    <name type="scientific">Artomyces pyxidatus</name>
    <dbReference type="NCBI Taxonomy" id="48021"/>
    <lineage>
        <taxon>Eukaryota</taxon>
        <taxon>Fungi</taxon>
        <taxon>Dikarya</taxon>
        <taxon>Basidiomycota</taxon>
        <taxon>Agaricomycotina</taxon>
        <taxon>Agaricomycetes</taxon>
        <taxon>Russulales</taxon>
        <taxon>Auriscalpiaceae</taxon>
        <taxon>Artomyces</taxon>
    </lineage>
</organism>
<evidence type="ECO:0000313" key="1">
    <source>
        <dbReference type="EMBL" id="KAI0063913.1"/>
    </source>
</evidence>
<accession>A0ACB8T581</accession>
<evidence type="ECO:0000313" key="2">
    <source>
        <dbReference type="Proteomes" id="UP000814140"/>
    </source>
</evidence>
<name>A0ACB8T581_9AGAM</name>
<sequence>RRVEDELAAIEMALCYSRARRNAIAPISRLPSEVVVVVFAFLSLELQTWKDNLGWITVPHVCRRWRDIALNAATLWREISLALGAEWTSTSLVRARDTPIII</sequence>
<comment type="caution">
    <text evidence="1">The sequence shown here is derived from an EMBL/GenBank/DDBJ whole genome shotgun (WGS) entry which is preliminary data.</text>
</comment>
<protein>
    <submittedName>
        <fullName evidence="1">Uncharacterized protein</fullName>
    </submittedName>
</protein>